<evidence type="ECO:0000313" key="2">
    <source>
        <dbReference type="EMBL" id="KND86471.1"/>
    </source>
</evidence>
<keyword evidence="1" id="KW-0472">Membrane</keyword>
<reference evidence="2 3" key="1">
    <citation type="journal article" date="2015" name="BMC Genomics">
        <title>The genome of the truffle-parasite Tolypocladium ophioglossoides and the evolution of antifungal peptaibiotics.</title>
        <authorList>
            <person name="Quandt C.A."/>
            <person name="Bushley K.E."/>
            <person name="Spatafora J.W."/>
        </authorList>
    </citation>
    <scope>NUCLEOTIDE SEQUENCE [LARGE SCALE GENOMIC DNA]</scope>
    <source>
        <strain evidence="2 3">CBS 100239</strain>
    </source>
</reference>
<feature type="transmembrane region" description="Helical" evidence="1">
    <location>
        <begin position="31"/>
        <end position="53"/>
    </location>
</feature>
<comment type="caution">
    <text evidence="2">The sequence shown here is derived from an EMBL/GenBank/DDBJ whole genome shotgun (WGS) entry which is preliminary data.</text>
</comment>
<keyword evidence="3" id="KW-1185">Reference proteome</keyword>
<keyword evidence="1" id="KW-1133">Transmembrane helix</keyword>
<dbReference type="Proteomes" id="UP000036947">
    <property type="component" value="Unassembled WGS sequence"/>
</dbReference>
<dbReference type="EMBL" id="LFRF01000056">
    <property type="protein sequence ID" value="KND86471.1"/>
    <property type="molecule type" value="Genomic_DNA"/>
</dbReference>
<sequence>MAYCSQVLCGVPWSWYCNYFFTLSGLSTNEAFNLGVGNTAICFVGTALTFFMLSYVGRRHAYLGGLTFLTIVMFIIAARDAPSDYNSNRGFS</sequence>
<dbReference type="OrthoDB" id="6612291at2759"/>
<feature type="transmembrane region" description="Helical" evidence="1">
    <location>
        <begin position="60"/>
        <end position="78"/>
    </location>
</feature>
<dbReference type="Gene3D" id="1.20.1250.20">
    <property type="entry name" value="MFS general substrate transporter like domains"/>
    <property type="match status" value="1"/>
</dbReference>
<name>A0A0L0MXG6_TOLOC</name>
<dbReference type="InterPro" id="IPR036259">
    <property type="entry name" value="MFS_trans_sf"/>
</dbReference>
<organism evidence="2 3">
    <name type="scientific">Tolypocladium ophioglossoides (strain CBS 100239)</name>
    <name type="common">Snaketongue truffleclub</name>
    <name type="synonym">Elaphocordyceps ophioglossoides</name>
    <dbReference type="NCBI Taxonomy" id="1163406"/>
    <lineage>
        <taxon>Eukaryota</taxon>
        <taxon>Fungi</taxon>
        <taxon>Dikarya</taxon>
        <taxon>Ascomycota</taxon>
        <taxon>Pezizomycotina</taxon>
        <taxon>Sordariomycetes</taxon>
        <taxon>Hypocreomycetidae</taxon>
        <taxon>Hypocreales</taxon>
        <taxon>Ophiocordycipitaceae</taxon>
        <taxon>Tolypocladium</taxon>
    </lineage>
</organism>
<dbReference type="SUPFAM" id="SSF103473">
    <property type="entry name" value="MFS general substrate transporter"/>
    <property type="match status" value="1"/>
</dbReference>
<accession>A0A0L0MXG6</accession>
<evidence type="ECO:0000313" key="3">
    <source>
        <dbReference type="Proteomes" id="UP000036947"/>
    </source>
</evidence>
<keyword evidence="1" id="KW-0812">Transmembrane</keyword>
<evidence type="ECO:0000256" key="1">
    <source>
        <dbReference type="SAM" id="Phobius"/>
    </source>
</evidence>
<protein>
    <submittedName>
        <fullName evidence="2">Uncharacterized protein</fullName>
    </submittedName>
</protein>
<dbReference type="STRING" id="1163406.A0A0L0MXG6"/>
<gene>
    <name evidence="2" type="ORF">TOPH_08881</name>
</gene>
<proteinExistence type="predicted"/>
<dbReference type="AlphaFoldDB" id="A0A0L0MXG6"/>